<dbReference type="EMBL" id="BSUL01000001">
    <property type="protein sequence ID" value="GMA28808.1"/>
    <property type="molecule type" value="Genomic_DNA"/>
</dbReference>
<evidence type="ECO:0000259" key="2">
    <source>
        <dbReference type="Pfam" id="PF11795"/>
    </source>
</evidence>
<dbReference type="PIRSF" id="PIRSF028408">
    <property type="entry name" value="UCP028408"/>
    <property type="match status" value="1"/>
</dbReference>
<dbReference type="Pfam" id="PF11795">
    <property type="entry name" value="DUF3322"/>
    <property type="match status" value="1"/>
</dbReference>
<accession>A0AA37UHC0</accession>
<organism evidence="3 4">
    <name type="scientific">Arenivirga flava</name>
    <dbReference type="NCBI Taxonomy" id="1930060"/>
    <lineage>
        <taxon>Bacteria</taxon>
        <taxon>Bacillati</taxon>
        <taxon>Actinomycetota</taxon>
        <taxon>Actinomycetes</taxon>
        <taxon>Micrococcales</taxon>
        <taxon>Microbacteriaceae</taxon>
        <taxon>Arenivirga</taxon>
    </lineage>
</organism>
<proteinExistence type="predicted"/>
<feature type="domain" description="DUF3322" evidence="2">
    <location>
        <begin position="2"/>
        <end position="154"/>
    </location>
</feature>
<dbReference type="Proteomes" id="UP001157160">
    <property type="component" value="Unassembled WGS sequence"/>
</dbReference>
<protein>
    <recommendedName>
        <fullName evidence="5">DUF3322 and DUF2220 domain-containing protein</fullName>
    </recommendedName>
</protein>
<dbReference type="InterPro" id="IPR024537">
    <property type="entry name" value="DUF3322"/>
</dbReference>
<dbReference type="Pfam" id="PF09983">
    <property type="entry name" value="JetD_C"/>
    <property type="match status" value="1"/>
</dbReference>
<dbReference type="AlphaFoldDB" id="A0AA37UHC0"/>
<feature type="domain" description="Wadjet protein JetD C-terminal" evidence="1">
    <location>
        <begin position="167"/>
        <end position="342"/>
    </location>
</feature>
<name>A0AA37UHC0_9MICO</name>
<evidence type="ECO:0008006" key="5">
    <source>
        <dbReference type="Google" id="ProtNLM"/>
    </source>
</evidence>
<reference evidence="3 4" key="1">
    <citation type="journal article" date="2014" name="Int. J. Syst. Evol. Microbiol.">
        <title>Complete genome sequence of Corynebacterium casei LMG S-19264T (=DSM 44701T), isolated from a smear-ripened cheese.</title>
        <authorList>
            <consortium name="US DOE Joint Genome Institute (JGI-PGF)"/>
            <person name="Walter F."/>
            <person name="Albersmeier A."/>
            <person name="Kalinowski J."/>
            <person name="Ruckert C."/>
        </authorList>
    </citation>
    <scope>NUCLEOTIDE SEQUENCE [LARGE SCALE GENOMIC DNA]</scope>
    <source>
        <strain evidence="3 4">NBRC 112289</strain>
    </source>
</reference>
<evidence type="ECO:0000313" key="3">
    <source>
        <dbReference type="EMBL" id="GMA28808.1"/>
    </source>
</evidence>
<comment type="caution">
    <text evidence="3">The sequence shown here is derived from an EMBL/GenBank/DDBJ whole genome shotgun (WGS) entry which is preliminary data.</text>
</comment>
<keyword evidence="4" id="KW-1185">Reference proteome</keyword>
<gene>
    <name evidence="3" type="ORF">GCM10025874_20610</name>
</gene>
<dbReference type="InterPro" id="IPR014544">
    <property type="entry name" value="UCP028408"/>
</dbReference>
<evidence type="ECO:0000259" key="1">
    <source>
        <dbReference type="Pfam" id="PF09983"/>
    </source>
</evidence>
<dbReference type="InterPro" id="IPR024534">
    <property type="entry name" value="JetD_C"/>
</dbReference>
<evidence type="ECO:0000313" key="4">
    <source>
        <dbReference type="Proteomes" id="UP001157160"/>
    </source>
</evidence>
<sequence>MEMPLRGPRSQELADRVDEARRWAEALRVAALDGQAYQLIDREIGGRHVGRTRVPVRARIDSWEQAWCLLSVHDEVERFGRLVALASDPAAREWALAHPLRAVGIDDDWPAVLAAAAWLRANRGQGRYLREVTAPGVDTKLIERRRTVIAALLDVPVGAKSFEAALGLAVRPATVRLRFAAHTLGMPRGVTEAVLRAEELDALATTVRSALIVENEVSYLSVPVPRDGVVLWGKGYDAERPASLSWLRGVPVTYWGDLDTHGFAILHRVRSLLPQTRSVLMGARTLIAHRDRWGTESTPTDIALPLLDHEEASVYEALVTDRYGKRVRLEQERIDWAWAIQRLEPG</sequence>